<reference evidence="1 2" key="1">
    <citation type="journal article" date="2023" name="Plants (Basel)">
        <title>Bridging the Gap: Combining Genomics and Transcriptomics Approaches to Understand Stylosanthes scabra, an Orphan Legume from the Brazilian Caatinga.</title>
        <authorList>
            <person name="Ferreira-Neto J.R.C."/>
            <person name="da Silva M.D."/>
            <person name="Binneck E."/>
            <person name="de Melo N.F."/>
            <person name="da Silva R.H."/>
            <person name="de Melo A.L.T.M."/>
            <person name="Pandolfi V."/>
            <person name="Bustamante F.O."/>
            <person name="Brasileiro-Vidal A.C."/>
            <person name="Benko-Iseppon A.M."/>
        </authorList>
    </citation>
    <scope>NUCLEOTIDE SEQUENCE [LARGE SCALE GENOMIC DNA]</scope>
    <source>
        <tissue evidence="1">Leaves</tissue>
    </source>
</reference>
<protein>
    <submittedName>
        <fullName evidence="1">Uncharacterized protein</fullName>
    </submittedName>
</protein>
<gene>
    <name evidence="1" type="ORF">PIB30_028531</name>
</gene>
<dbReference type="EMBL" id="JASCZI010060528">
    <property type="protein sequence ID" value="MED6133465.1"/>
    <property type="molecule type" value="Genomic_DNA"/>
</dbReference>
<accession>A0ABU6SAH6</accession>
<comment type="caution">
    <text evidence="1">The sequence shown here is derived from an EMBL/GenBank/DDBJ whole genome shotgun (WGS) entry which is preliminary data.</text>
</comment>
<keyword evidence="2" id="KW-1185">Reference proteome</keyword>
<evidence type="ECO:0000313" key="1">
    <source>
        <dbReference type="EMBL" id="MED6133465.1"/>
    </source>
</evidence>
<evidence type="ECO:0000313" key="2">
    <source>
        <dbReference type="Proteomes" id="UP001341840"/>
    </source>
</evidence>
<proteinExistence type="predicted"/>
<sequence>PSERKKTISIKRKRQEEVMVQAKEKVVDLTESRCCGKEISLEEVKKFTENQRKLHGYVGEEDLTSVWSEHYPLSVVAEEHFQSKTDFDLIESVGALSAFCCSGGAFSVED</sequence>
<name>A0ABU6SAH6_9FABA</name>
<feature type="non-terminal residue" evidence="1">
    <location>
        <position position="1"/>
    </location>
</feature>
<organism evidence="1 2">
    <name type="scientific">Stylosanthes scabra</name>
    <dbReference type="NCBI Taxonomy" id="79078"/>
    <lineage>
        <taxon>Eukaryota</taxon>
        <taxon>Viridiplantae</taxon>
        <taxon>Streptophyta</taxon>
        <taxon>Embryophyta</taxon>
        <taxon>Tracheophyta</taxon>
        <taxon>Spermatophyta</taxon>
        <taxon>Magnoliopsida</taxon>
        <taxon>eudicotyledons</taxon>
        <taxon>Gunneridae</taxon>
        <taxon>Pentapetalae</taxon>
        <taxon>rosids</taxon>
        <taxon>fabids</taxon>
        <taxon>Fabales</taxon>
        <taxon>Fabaceae</taxon>
        <taxon>Papilionoideae</taxon>
        <taxon>50 kb inversion clade</taxon>
        <taxon>dalbergioids sensu lato</taxon>
        <taxon>Dalbergieae</taxon>
        <taxon>Pterocarpus clade</taxon>
        <taxon>Stylosanthes</taxon>
    </lineage>
</organism>
<dbReference type="Proteomes" id="UP001341840">
    <property type="component" value="Unassembled WGS sequence"/>
</dbReference>